<proteinExistence type="predicted"/>
<protein>
    <submittedName>
        <fullName evidence="7">Outer membrane efflux protein</fullName>
    </submittedName>
</protein>
<dbReference type="PATRIC" id="fig|34073.19.peg.5423"/>
<feature type="chain" id="PRO_5002596716" evidence="6">
    <location>
        <begin position="23"/>
        <end position="410"/>
    </location>
</feature>
<dbReference type="GO" id="GO:0015288">
    <property type="term" value="F:porin activity"/>
    <property type="evidence" value="ECO:0007669"/>
    <property type="project" value="TreeGrafter"/>
</dbReference>
<accession>A0A0H2M9B5</accession>
<dbReference type="Proteomes" id="UP000035170">
    <property type="component" value="Unassembled WGS sequence"/>
</dbReference>
<evidence type="ECO:0000313" key="7">
    <source>
        <dbReference type="EMBL" id="KLN53620.1"/>
    </source>
</evidence>
<evidence type="ECO:0000313" key="8">
    <source>
        <dbReference type="Proteomes" id="UP000035170"/>
    </source>
</evidence>
<keyword evidence="6" id="KW-0732">Signal</keyword>
<keyword evidence="4" id="KW-0472">Membrane</keyword>
<dbReference type="GO" id="GO:1990281">
    <property type="term" value="C:efflux pump complex"/>
    <property type="evidence" value="ECO:0007669"/>
    <property type="project" value="TreeGrafter"/>
</dbReference>
<dbReference type="InterPro" id="IPR051906">
    <property type="entry name" value="TolC-like"/>
</dbReference>
<evidence type="ECO:0000256" key="1">
    <source>
        <dbReference type="ARBA" id="ARBA00004442"/>
    </source>
</evidence>
<evidence type="ECO:0000256" key="3">
    <source>
        <dbReference type="ARBA" id="ARBA00022692"/>
    </source>
</evidence>
<dbReference type="PANTHER" id="PTHR30026">
    <property type="entry name" value="OUTER MEMBRANE PROTEIN TOLC"/>
    <property type="match status" value="1"/>
</dbReference>
<keyword evidence="8" id="KW-1185">Reference proteome</keyword>
<evidence type="ECO:0000256" key="2">
    <source>
        <dbReference type="ARBA" id="ARBA00022452"/>
    </source>
</evidence>
<keyword evidence="3" id="KW-0812">Transmembrane</keyword>
<gene>
    <name evidence="7" type="ORF">VPARA_53060</name>
</gene>
<dbReference type="AlphaFoldDB" id="A0A0H2M9B5"/>
<dbReference type="RefSeq" id="WP_047786639.1">
    <property type="nucleotide sequence ID" value="NZ_JZWI01000032.1"/>
</dbReference>
<evidence type="ECO:0000256" key="6">
    <source>
        <dbReference type="SAM" id="SignalP"/>
    </source>
</evidence>
<organism evidence="7 8">
    <name type="scientific">Variovorax paradoxus</name>
    <dbReference type="NCBI Taxonomy" id="34073"/>
    <lineage>
        <taxon>Bacteria</taxon>
        <taxon>Pseudomonadati</taxon>
        <taxon>Pseudomonadota</taxon>
        <taxon>Betaproteobacteria</taxon>
        <taxon>Burkholderiales</taxon>
        <taxon>Comamonadaceae</taxon>
        <taxon>Variovorax</taxon>
    </lineage>
</organism>
<dbReference type="GO" id="GO:0015562">
    <property type="term" value="F:efflux transmembrane transporter activity"/>
    <property type="evidence" value="ECO:0007669"/>
    <property type="project" value="InterPro"/>
</dbReference>
<sequence>MLISFSRATALAVVLLPCLATAAPLSFEAALQLAARRSETARAARAGLLSATEAAQAAAQLPDPVLRVGIDNLPATGPDRFHTARESMTMKRIGISQEWLSADKRAARQAAADASVGRERVQAQVAAAETRLQTALAYLDAFYAGETLKLAALAEHHAHEELEASRARLSSAAGSSQEVLAMAGARGVAQDDAAEIRQQQNAARVALERWVGVQADELMPVGELPVPAEEAYVAGHATVAALQRDVDVARQAAAVAASKRKPNWTWELAYGQRTGYSDMVSMGVSIPLPVAPGERQDRDTAARLALVEKAEADLAEATRAAGAEYRALASDAERLQQRIERYRAGVVVPAGQRTAATTAAYRSNHASLSALFEARHAEVVLQRKLLALQRDLARTRIQLAFRPLTAEVAQ</sequence>
<dbReference type="GO" id="GO:0009279">
    <property type="term" value="C:cell outer membrane"/>
    <property type="evidence" value="ECO:0007669"/>
    <property type="project" value="UniProtKB-SubCell"/>
</dbReference>
<dbReference type="SUPFAM" id="SSF56954">
    <property type="entry name" value="Outer membrane efflux proteins (OEP)"/>
    <property type="match status" value="1"/>
</dbReference>
<feature type="signal peptide" evidence="6">
    <location>
        <begin position="1"/>
        <end position="22"/>
    </location>
</feature>
<keyword evidence="5" id="KW-0998">Cell outer membrane</keyword>
<reference evidence="7 8" key="1">
    <citation type="submission" date="2015-03" db="EMBL/GenBank/DDBJ databases">
        <title>Genome sequence of Variovorax paradoxus TBEA6.</title>
        <authorList>
            <person name="Poehlein A."/>
            <person name="Schuldes J."/>
            <person name="Wuebbeler J.H."/>
            <person name="Hiessl S."/>
            <person name="Steinbuechel A."/>
            <person name="Daniel R."/>
        </authorList>
    </citation>
    <scope>NUCLEOTIDE SEQUENCE [LARGE SCALE GENOMIC DNA]</scope>
    <source>
        <strain evidence="7 8">TBEA6</strain>
    </source>
</reference>
<evidence type="ECO:0000256" key="4">
    <source>
        <dbReference type="ARBA" id="ARBA00023136"/>
    </source>
</evidence>
<dbReference type="Gene3D" id="1.20.1600.10">
    <property type="entry name" value="Outer membrane efflux proteins (OEP)"/>
    <property type="match status" value="1"/>
</dbReference>
<dbReference type="PANTHER" id="PTHR30026:SF20">
    <property type="entry name" value="OUTER MEMBRANE PROTEIN TOLC"/>
    <property type="match status" value="1"/>
</dbReference>
<comment type="caution">
    <text evidence="7">The sequence shown here is derived from an EMBL/GenBank/DDBJ whole genome shotgun (WGS) entry which is preliminary data.</text>
</comment>
<name>A0A0H2M9B5_VARPD</name>
<dbReference type="EMBL" id="JZWI01000032">
    <property type="protein sequence ID" value="KLN53620.1"/>
    <property type="molecule type" value="Genomic_DNA"/>
</dbReference>
<evidence type="ECO:0000256" key="5">
    <source>
        <dbReference type="ARBA" id="ARBA00023237"/>
    </source>
</evidence>
<comment type="subcellular location">
    <subcellularLocation>
        <location evidence="1">Cell outer membrane</location>
    </subcellularLocation>
</comment>
<keyword evidence="2" id="KW-1134">Transmembrane beta strand</keyword>